<dbReference type="AlphaFoldDB" id="A0A813XR82"/>
<name>A0A813XR82_9BILA</name>
<protein>
    <submittedName>
        <fullName evidence="2">Uncharacterized protein</fullName>
    </submittedName>
</protein>
<feature type="region of interest" description="Disordered" evidence="1">
    <location>
        <begin position="285"/>
        <end position="309"/>
    </location>
</feature>
<feature type="compositionally biased region" description="Basic and acidic residues" evidence="1">
    <location>
        <begin position="19"/>
        <end position="32"/>
    </location>
</feature>
<dbReference type="OrthoDB" id="10643366at2759"/>
<feature type="compositionally biased region" description="Basic and acidic residues" evidence="1">
    <location>
        <begin position="40"/>
        <end position="49"/>
    </location>
</feature>
<evidence type="ECO:0000313" key="3">
    <source>
        <dbReference type="Proteomes" id="UP000663879"/>
    </source>
</evidence>
<evidence type="ECO:0000256" key="1">
    <source>
        <dbReference type="SAM" id="MobiDB-lite"/>
    </source>
</evidence>
<accession>A0A813XR82</accession>
<feature type="region of interest" description="Disordered" evidence="1">
    <location>
        <begin position="19"/>
        <end position="59"/>
    </location>
</feature>
<proteinExistence type="predicted"/>
<sequence length="309" mass="35564">MDFQKRTIKTLAKIKNMLKTEKSVPKKKEKSQNEIPKVLKSNETKRKISLESNLDTNPKQEKIETQIKKPLQNTNILNISNNSEKNNQEIDDESLLKMIKTRLTGLTLLHGNLLKLDKIAEKYNLSKQTLFYDFFGFNQNDQNFPSTEDTLDKSNFISKIESFKNELENTYKSVGDSLKESDSNIKNSECVKTIPRAMIALKLKLPMLFANITSDYLNKFPSQHTDELAKENSSFSCDLIESLYTFRKSLFSNRKDLNKLKDLIEEIQNSDFGINKSIVSIKEEISEENNEPVMSNESEKNEPTVSNNV</sequence>
<organism evidence="2 3">
    <name type="scientific">Brachionus calyciflorus</name>
    <dbReference type="NCBI Taxonomy" id="104777"/>
    <lineage>
        <taxon>Eukaryota</taxon>
        <taxon>Metazoa</taxon>
        <taxon>Spiralia</taxon>
        <taxon>Gnathifera</taxon>
        <taxon>Rotifera</taxon>
        <taxon>Eurotatoria</taxon>
        <taxon>Monogononta</taxon>
        <taxon>Pseudotrocha</taxon>
        <taxon>Ploima</taxon>
        <taxon>Brachionidae</taxon>
        <taxon>Brachionus</taxon>
    </lineage>
</organism>
<evidence type="ECO:0000313" key="2">
    <source>
        <dbReference type="EMBL" id="CAF0874098.1"/>
    </source>
</evidence>
<dbReference type="EMBL" id="CAJNOC010001553">
    <property type="protein sequence ID" value="CAF0874098.1"/>
    <property type="molecule type" value="Genomic_DNA"/>
</dbReference>
<comment type="caution">
    <text evidence="2">The sequence shown here is derived from an EMBL/GenBank/DDBJ whole genome shotgun (WGS) entry which is preliminary data.</text>
</comment>
<dbReference type="Proteomes" id="UP000663879">
    <property type="component" value="Unassembled WGS sequence"/>
</dbReference>
<gene>
    <name evidence="2" type="ORF">OXX778_LOCUS10078</name>
</gene>
<keyword evidence="3" id="KW-1185">Reference proteome</keyword>
<reference evidence="2" key="1">
    <citation type="submission" date="2021-02" db="EMBL/GenBank/DDBJ databases">
        <authorList>
            <person name="Nowell W R."/>
        </authorList>
    </citation>
    <scope>NUCLEOTIDE SEQUENCE</scope>
    <source>
        <strain evidence="2">Ploen Becks lab</strain>
    </source>
</reference>